<keyword evidence="6" id="KW-1185">Reference proteome</keyword>
<dbReference type="Proteomes" id="UP000663760">
    <property type="component" value="Chromosome 2"/>
</dbReference>
<evidence type="ECO:0000313" key="5">
    <source>
        <dbReference type="EMBL" id="CAA7391197.1"/>
    </source>
</evidence>
<protein>
    <submittedName>
        <fullName evidence="4">Uncharacterized protein</fullName>
    </submittedName>
</protein>
<dbReference type="InterPro" id="IPR006969">
    <property type="entry name" value="Stig-like"/>
</dbReference>
<name>A0A7I8IDU3_SPIIN</name>
<accession>A0A7I8IDU3</accession>
<evidence type="ECO:0000256" key="3">
    <source>
        <dbReference type="SAM" id="SignalP"/>
    </source>
</evidence>
<dbReference type="Pfam" id="PF04885">
    <property type="entry name" value="Stig1"/>
    <property type="match status" value="1"/>
</dbReference>
<proteinExistence type="inferred from homology"/>
<dbReference type="PANTHER" id="PTHR33227:SF48">
    <property type="entry name" value="STIGMA-SPECIFIC STIG1-LIKE PROTEIN 4"/>
    <property type="match status" value="1"/>
</dbReference>
<sequence>MKPLSLAVLLLILTAWRIEGSGGPAAADPPPGAGVAAEASACSPEKPSAKHLRKHRRGCAGRHGACSAVSPRHVCCFGLYCRDLSGDRLNCGACGRKCGLGMRCCGGACANVRSDRRNCGRCGKACRHDESCTGGLCGYA</sequence>
<evidence type="ECO:0000256" key="2">
    <source>
        <dbReference type="ARBA" id="ARBA00022729"/>
    </source>
</evidence>
<evidence type="ECO:0000256" key="1">
    <source>
        <dbReference type="ARBA" id="ARBA00006010"/>
    </source>
</evidence>
<dbReference type="OrthoDB" id="2013942at2759"/>
<reference evidence="4" key="1">
    <citation type="submission" date="2019-12" db="EMBL/GenBank/DDBJ databases">
        <authorList>
            <person name="Scholz U."/>
            <person name="Mascher M."/>
            <person name="Fiebig A."/>
        </authorList>
    </citation>
    <scope>NUCLEOTIDE SEQUENCE</scope>
</reference>
<dbReference type="PANTHER" id="PTHR33227">
    <property type="entry name" value="STIGMA-SPECIFIC STIG1-LIKE PROTEIN 3"/>
    <property type="match status" value="1"/>
</dbReference>
<organism evidence="4">
    <name type="scientific">Spirodela intermedia</name>
    <name type="common">Intermediate duckweed</name>
    <dbReference type="NCBI Taxonomy" id="51605"/>
    <lineage>
        <taxon>Eukaryota</taxon>
        <taxon>Viridiplantae</taxon>
        <taxon>Streptophyta</taxon>
        <taxon>Embryophyta</taxon>
        <taxon>Tracheophyta</taxon>
        <taxon>Spermatophyta</taxon>
        <taxon>Magnoliopsida</taxon>
        <taxon>Liliopsida</taxon>
        <taxon>Araceae</taxon>
        <taxon>Lemnoideae</taxon>
        <taxon>Spirodela</taxon>
    </lineage>
</organism>
<evidence type="ECO:0000313" key="4">
    <source>
        <dbReference type="EMBL" id="CAA2616139.1"/>
    </source>
</evidence>
<dbReference type="AlphaFoldDB" id="A0A7I8IDU3"/>
<dbReference type="EMBL" id="LR746265">
    <property type="protein sequence ID" value="CAA7391197.1"/>
    <property type="molecule type" value="Genomic_DNA"/>
</dbReference>
<comment type="similarity">
    <text evidence="1">Belongs to the STIG1 family.</text>
</comment>
<evidence type="ECO:0000313" key="6">
    <source>
        <dbReference type="Proteomes" id="UP000663760"/>
    </source>
</evidence>
<dbReference type="EMBL" id="LR743589">
    <property type="protein sequence ID" value="CAA2616139.1"/>
    <property type="molecule type" value="Genomic_DNA"/>
</dbReference>
<gene>
    <name evidence="4" type="ORF">SI7747_02002369</name>
    <name evidence="5" type="ORF">SI8410_02002554</name>
</gene>
<feature type="signal peptide" evidence="3">
    <location>
        <begin position="1"/>
        <end position="20"/>
    </location>
</feature>
<feature type="chain" id="PRO_5045019914" evidence="3">
    <location>
        <begin position="21"/>
        <end position="140"/>
    </location>
</feature>
<keyword evidence="2 3" id="KW-0732">Signal</keyword>